<protein>
    <recommendedName>
        <fullName evidence="3">DUF3024 domain-containing protein</fullName>
    </recommendedName>
</protein>
<name>A0ABM8ZZF9_9VIBR</name>
<proteinExistence type="predicted"/>
<dbReference type="Proteomes" id="UP000838748">
    <property type="component" value="Unassembled WGS sequence"/>
</dbReference>
<dbReference type="EMBL" id="CAKLDM010000001">
    <property type="protein sequence ID" value="CAH0536421.1"/>
    <property type="molecule type" value="Genomic_DNA"/>
</dbReference>
<dbReference type="Pfam" id="PF11225">
    <property type="entry name" value="DUF3024"/>
    <property type="match status" value="1"/>
</dbReference>
<dbReference type="RefSeq" id="WP_237359823.1">
    <property type="nucleotide sequence ID" value="NZ_CAKLDM010000001.1"/>
</dbReference>
<dbReference type="InterPro" id="IPR021388">
    <property type="entry name" value="DUF3024"/>
</dbReference>
<evidence type="ECO:0000313" key="2">
    <source>
        <dbReference type="Proteomes" id="UP000838748"/>
    </source>
</evidence>
<keyword evidence="2" id="KW-1185">Reference proteome</keyword>
<organism evidence="1 2">
    <name type="scientific">Vibrio marisflavi CECT 7928</name>
    <dbReference type="NCBI Taxonomy" id="634439"/>
    <lineage>
        <taxon>Bacteria</taxon>
        <taxon>Pseudomonadati</taxon>
        <taxon>Pseudomonadota</taxon>
        <taxon>Gammaproteobacteria</taxon>
        <taxon>Vibrionales</taxon>
        <taxon>Vibrionaceae</taxon>
        <taxon>Vibrio</taxon>
    </lineage>
</organism>
<comment type="caution">
    <text evidence="1">The sequence shown here is derived from an EMBL/GenBank/DDBJ whole genome shotgun (WGS) entry which is preliminary data.</text>
</comment>
<evidence type="ECO:0000313" key="1">
    <source>
        <dbReference type="EMBL" id="CAH0536421.1"/>
    </source>
</evidence>
<gene>
    <name evidence="1" type="ORF">VMF7928_00414</name>
</gene>
<accession>A0ABM8ZZF9</accession>
<reference evidence="1" key="1">
    <citation type="submission" date="2021-11" db="EMBL/GenBank/DDBJ databases">
        <authorList>
            <person name="Rodrigo-Torres L."/>
            <person name="Arahal R. D."/>
            <person name="Lucena T."/>
        </authorList>
    </citation>
    <scope>NUCLEOTIDE SEQUENCE</scope>
    <source>
        <strain evidence="1">CECT 7928</strain>
    </source>
</reference>
<sequence length="117" mass="13418">MSLVSMLQRQVESRALIVCSNRNQGVPVELGGKSNFETIDNGVEFVVEHYLLDSAHCDYMSSVARVEWSESRDCWLLLVPRSDEAGDHWLPYPHLSQSKDLTAIMREIEKDPYASFW</sequence>
<evidence type="ECO:0008006" key="3">
    <source>
        <dbReference type="Google" id="ProtNLM"/>
    </source>
</evidence>